<dbReference type="Proteomes" id="UP001215598">
    <property type="component" value="Unassembled WGS sequence"/>
</dbReference>
<evidence type="ECO:0000313" key="1">
    <source>
        <dbReference type="EMBL" id="KAJ7731021.1"/>
    </source>
</evidence>
<accession>A0AAD7HY33</accession>
<sequence length="300" mass="33628">MPAVRQRFYTLELKLPLKIRFESALSVRGSVQALEDANTEPEPGVRFEHRPNFEPEHRVQFGSVQDPEIGGASQRAGEYVVTRKPEMRLRVVSYHTPVSRCYWDPIAVEAVCDSPFSKFWGSHGAGAQGRHRFYPITIEAIFQVWGSTAESTRRADHWVHTLGKSDTSAQTGLASQQTRHNFRKPDMHSRLISRAFARINGLAPRPKYLPLSSVPPPSPRPLALPRLFPAPECAAMPADYSPDEQQHTATTKTHVGEVVSSIQGLQNTPSEYDGEPQFFVLQVATVSRRHAAVPESRRSR</sequence>
<dbReference type="EMBL" id="JARKIB010000155">
    <property type="protein sequence ID" value="KAJ7731021.1"/>
    <property type="molecule type" value="Genomic_DNA"/>
</dbReference>
<organism evidence="1 2">
    <name type="scientific">Mycena metata</name>
    <dbReference type="NCBI Taxonomy" id="1033252"/>
    <lineage>
        <taxon>Eukaryota</taxon>
        <taxon>Fungi</taxon>
        <taxon>Dikarya</taxon>
        <taxon>Basidiomycota</taxon>
        <taxon>Agaricomycotina</taxon>
        <taxon>Agaricomycetes</taxon>
        <taxon>Agaricomycetidae</taxon>
        <taxon>Agaricales</taxon>
        <taxon>Marasmiineae</taxon>
        <taxon>Mycenaceae</taxon>
        <taxon>Mycena</taxon>
    </lineage>
</organism>
<evidence type="ECO:0000313" key="2">
    <source>
        <dbReference type="Proteomes" id="UP001215598"/>
    </source>
</evidence>
<keyword evidence="2" id="KW-1185">Reference proteome</keyword>
<name>A0AAD7HY33_9AGAR</name>
<gene>
    <name evidence="1" type="ORF">B0H16DRAFT_1696778</name>
</gene>
<dbReference type="AlphaFoldDB" id="A0AAD7HY33"/>
<reference evidence="1" key="1">
    <citation type="submission" date="2023-03" db="EMBL/GenBank/DDBJ databases">
        <title>Massive genome expansion in bonnet fungi (Mycena s.s.) driven by repeated elements and novel gene families across ecological guilds.</title>
        <authorList>
            <consortium name="Lawrence Berkeley National Laboratory"/>
            <person name="Harder C.B."/>
            <person name="Miyauchi S."/>
            <person name="Viragh M."/>
            <person name="Kuo A."/>
            <person name="Thoen E."/>
            <person name="Andreopoulos B."/>
            <person name="Lu D."/>
            <person name="Skrede I."/>
            <person name="Drula E."/>
            <person name="Henrissat B."/>
            <person name="Morin E."/>
            <person name="Kohler A."/>
            <person name="Barry K."/>
            <person name="LaButti K."/>
            <person name="Morin E."/>
            <person name="Salamov A."/>
            <person name="Lipzen A."/>
            <person name="Mereny Z."/>
            <person name="Hegedus B."/>
            <person name="Baldrian P."/>
            <person name="Stursova M."/>
            <person name="Weitz H."/>
            <person name="Taylor A."/>
            <person name="Grigoriev I.V."/>
            <person name="Nagy L.G."/>
            <person name="Martin F."/>
            <person name="Kauserud H."/>
        </authorList>
    </citation>
    <scope>NUCLEOTIDE SEQUENCE</scope>
    <source>
        <strain evidence="1">CBHHK182m</strain>
    </source>
</reference>
<comment type="caution">
    <text evidence="1">The sequence shown here is derived from an EMBL/GenBank/DDBJ whole genome shotgun (WGS) entry which is preliminary data.</text>
</comment>
<proteinExistence type="predicted"/>
<protein>
    <submittedName>
        <fullName evidence="1">Uncharacterized protein</fullName>
    </submittedName>
</protein>